<dbReference type="Gene3D" id="1.10.3720.10">
    <property type="entry name" value="MetI-like"/>
    <property type="match status" value="1"/>
</dbReference>
<dbReference type="NCBIfam" id="TIGR00974">
    <property type="entry name" value="3a0107s02c"/>
    <property type="match status" value="1"/>
</dbReference>
<evidence type="ECO:0000256" key="9">
    <source>
        <dbReference type="ARBA" id="ARBA00023136"/>
    </source>
</evidence>
<evidence type="ECO:0000313" key="13">
    <source>
        <dbReference type="Proteomes" id="UP000317291"/>
    </source>
</evidence>
<dbReference type="Proteomes" id="UP000317291">
    <property type="component" value="Unassembled WGS sequence"/>
</dbReference>
<dbReference type="GO" id="GO:0035435">
    <property type="term" value="P:phosphate ion transmembrane transport"/>
    <property type="evidence" value="ECO:0007669"/>
    <property type="project" value="InterPro"/>
</dbReference>
<comment type="subcellular location">
    <subcellularLocation>
        <location evidence="2 10">Cell membrane</location>
        <topology evidence="2 10">Multi-pass membrane protein</topology>
    </subcellularLocation>
</comment>
<keyword evidence="9 10" id="KW-0472">Membrane</keyword>
<keyword evidence="13" id="KW-1185">Reference proteome</keyword>
<evidence type="ECO:0000256" key="2">
    <source>
        <dbReference type="ARBA" id="ARBA00004651"/>
    </source>
</evidence>
<gene>
    <name evidence="12" type="primary">pstA</name>
    <name evidence="12" type="ORF">FK529_00050</name>
</gene>
<feature type="transmembrane region" description="Helical" evidence="10">
    <location>
        <begin position="155"/>
        <end position="173"/>
    </location>
</feature>
<dbReference type="SUPFAM" id="SSF161098">
    <property type="entry name" value="MetI-like"/>
    <property type="match status" value="1"/>
</dbReference>
<comment type="function">
    <text evidence="1">Part of the binding-protein-dependent transport system for phosphate; probably responsible for the translocation of the substrate across the membrane.</text>
</comment>
<evidence type="ECO:0000256" key="10">
    <source>
        <dbReference type="RuleBase" id="RU363043"/>
    </source>
</evidence>
<feature type="transmembrane region" description="Helical" evidence="10">
    <location>
        <begin position="126"/>
        <end position="149"/>
    </location>
</feature>
<keyword evidence="6" id="KW-0592">Phosphate transport</keyword>
<feature type="transmembrane region" description="Helical" evidence="10">
    <location>
        <begin position="93"/>
        <end position="114"/>
    </location>
</feature>
<organism evidence="12 13">
    <name type="scientific">Tsukamurella asaccharolytica</name>
    <dbReference type="NCBI Taxonomy" id="2592067"/>
    <lineage>
        <taxon>Bacteria</taxon>
        <taxon>Bacillati</taxon>
        <taxon>Actinomycetota</taxon>
        <taxon>Actinomycetes</taxon>
        <taxon>Mycobacteriales</taxon>
        <taxon>Tsukamurellaceae</taxon>
        <taxon>Tsukamurella</taxon>
    </lineage>
</organism>
<dbReference type="InterPro" id="IPR035906">
    <property type="entry name" value="MetI-like_sf"/>
</dbReference>
<comment type="caution">
    <text evidence="12">The sequence shown here is derived from an EMBL/GenBank/DDBJ whole genome shotgun (WGS) entry which is preliminary data.</text>
</comment>
<reference evidence="12 13" key="1">
    <citation type="submission" date="2019-06" db="EMBL/GenBank/DDBJ databases">
        <title>Tsukamurella conjunctivitidis sp. nov., Tsukamurella assacharolytica sp. nov. and Tsukamurella sputae sp. nov. isolated from patients with conjunctivitis, bacteraemia (lymphoma) and respiratory infection (sputum) in Hong Kong.</title>
        <authorList>
            <person name="Teng J.L.L."/>
            <person name="Lee H.H."/>
            <person name="Fong J.Y.H."/>
            <person name="Fok K.M.N."/>
            <person name="Lau S.K.P."/>
            <person name="Woo P.C.Y."/>
        </authorList>
    </citation>
    <scope>NUCLEOTIDE SEQUENCE [LARGE SCALE GENOMIC DNA]</scope>
    <source>
        <strain evidence="12 13">HKU71</strain>
    </source>
</reference>
<dbReference type="EMBL" id="VIGW01000001">
    <property type="protein sequence ID" value="TWS21056.1"/>
    <property type="molecule type" value="Genomic_DNA"/>
</dbReference>
<keyword evidence="7 10" id="KW-0812">Transmembrane</keyword>
<name>A0A5C5RDV7_9ACTN</name>
<dbReference type="OrthoDB" id="9775069at2"/>
<dbReference type="RefSeq" id="WP_146558383.1">
    <property type="nucleotide sequence ID" value="NZ_VIGW01000001.1"/>
</dbReference>
<evidence type="ECO:0000256" key="1">
    <source>
        <dbReference type="ARBA" id="ARBA00003510"/>
    </source>
</evidence>
<evidence type="ECO:0000259" key="11">
    <source>
        <dbReference type="PROSITE" id="PS50928"/>
    </source>
</evidence>
<dbReference type="PROSITE" id="PS50928">
    <property type="entry name" value="ABC_TM1"/>
    <property type="match status" value="1"/>
</dbReference>
<protein>
    <recommendedName>
        <fullName evidence="10">Phosphate transport system permease protein PstA</fullName>
    </recommendedName>
</protein>
<feature type="transmembrane region" description="Helical" evidence="10">
    <location>
        <begin position="274"/>
        <end position="294"/>
    </location>
</feature>
<feature type="transmembrane region" description="Helical" evidence="10">
    <location>
        <begin position="29"/>
        <end position="53"/>
    </location>
</feature>
<keyword evidence="5 10" id="KW-1003">Cell membrane</keyword>
<dbReference type="PANTHER" id="PTHR42922">
    <property type="entry name" value="PHOSPHATE TRANSPORT SYSTEM PERMEASE PROTEIN PSTA"/>
    <property type="match status" value="1"/>
</dbReference>
<keyword evidence="4" id="KW-0813">Transport</keyword>
<dbReference type="InterPro" id="IPR005672">
    <property type="entry name" value="Phosphate_PstA"/>
</dbReference>
<evidence type="ECO:0000256" key="8">
    <source>
        <dbReference type="ARBA" id="ARBA00022989"/>
    </source>
</evidence>
<comment type="similarity">
    <text evidence="3 10">Belongs to the binding-protein-dependent transport system permease family. CysTW subfamily.</text>
</comment>
<dbReference type="InterPro" id="IPR051408">
    <property type="entry name" value="Phosphate_transprt_permease"/>
</dbReference>
<evidence type="ECO:0000256" key="5">
    <source>
        <dbReference type="ARBA" id="ARBA00022475"/>
    </source>
</evidence>
<dbReference type="GO" id="GO:0005886">
    <property type="term" value="C:plasma membrane"/>
    <property type="evidence" value="ECO:0007669"/>
    <property type="project" value="UniProtKB-SubCell"/>
</dbReference>
<proteinExistence type="inferred from homology"/>
<feature type="domain" description="ABC transmembrane type-1" evidence="11">
    <location>
        <begin position="86"/>
        <end position="296"/>
    </location>
</feature>
<accession>A0A5C5RDV7</accession>
<feature type="transmembrane region" description="Helical" evidence="10">
    <location>
        <begin position="205"/>
        <end position="226"/>
    </location>
</feature>
<evidence type="ECO:0000256" key="3">
    <source>
        <dbReference type="ARBA" id="ARBA00007069"/>
    </source>
</evidence>
<dbReference type="Pfam" id="PF00528">
    <property type="entry name" value="BPD_transp_1"/>
    <property type="match status" value="1"/>
</dbReference>
<evidence type="ECO:0000256" key="4">
    <source>
        <dbReference type="ARBA" id="ARBA00022448"/>
    </source>
</evidence>
<evidence type="ECO:0000256" key="6">
    <source>
        <dbReference type="ARBA" id="ARBA00022592"/>
    </source>
</evidence>
<keyword evidence="8 10" id="KW-1133">Transmembrane helix</keyword>
<dbReference type="PANTHER" id="PTHR42922:SF1">
    <property type="entry name" value="PHOSPHATE TRANSPORT SYSTEM PERMEASE PROTEIN PSTA"/>
    <property type="match status" value="1"/>
</dbReference>
<sequence>MTATELDDVAKSGAVFHRTSASRRIRNNAAAIIFGACFLLALAPLVSLLYMVIANGLPAILDPDWWTKSMVRVAPDSYAGGIRHALYGTLVQAGVATLFSVPIGVMVGIFLVEYAEGTRLGRITTFMVDVLAGIPSIVATLFIFGVWITTFGMPQSAFAVSLALILLMVPVVVRSTEEMLKLVPDELREASYALGVPKWKTIVRIVLPTAASGMVSGVFLAIARVVGETAPVLLLVGISDRMNYDLFNGNMSSLPLFIYDQYRNNPGAVGEYRAWGAALTLVILVGIASGLAALMSRLLAPKTK</sequence>
<dbReference type="InterPro" id="IPR000515">
    <property type="entry name" value="MetI-like"/>
</dbReference>
<dbReference type="CDD" id="cd06261">
    <property type="entry name" value="TM_PBP2"/>
    <property type="match status" value="1"/>
</dbReference>
<dbReference type="GO" id="GO:0005315">
    <property type="term" value="F:phosphate transmembrane transporter activity"/>
    <property type="evidence" value="ECO:0007669"/>
    <property type="project" value="InterPro"/>
</dbReference>
<evidence type="ECO:0000256" key="7">
    <source>
        <dbReference type="ARBA" id="ARBA00022692"/>
    </source>
</evidence>
<dbReference type="AlphaFoldDB" id="A0A5C5RDV7"/>
<evidence type="ECO:0000313" key="12">
    <source>
        <dbReference type="EMBL" id="TWS21056.1"/>
    </source>
</evidence>